<evidence type="ECO:0000313" key="6">
    <source>
        <dbReference type="Proteomes" id="UP000216147"/>
    </source>
</evidence>
<evidence type="ECO:0000256" key="1">
    <source>
        <dbReference type="ARBA" id="ARBA00023122"/>
    </source>
</evidence>
<keyword evidence="3" id="KW-0472">Membrane</keyword>
<feature type="domain" description="CBS" evidence="4">
    <location>
        <begin position="77"/>
        <end position="135"/>
    </location>
</feature>
<dbReference type="SMART" id="SM00116">
    <property type="entry name" value="CBS"/>
    <property type="match status" value="2"/>
</dbReference>
<evidence type="ECO:0000256" key="3">
    <source>
        <dbReference type="SAM" id="Phobius"/>
    </source>
</evidence>
<dbReference type="EMBL" id="NCEQ01000006">
    <property type="protein sequence ID" value="OYX57370.1"/>
    <property type="molecule type" value="Genomic_DNA"/>
</dbReference>
<evidence type="ECO:0000256" key="2">
    <source>
        <dbReference type="PROSITE-ProRule" id="PRU00703"/>
    </source>
</evidence>
<dbReference type="PANTHER" id="PTHR43080:SF2">
    <property type="entry name" value="CBS DOMAIN-CONTAINING PROTEIN"/>
    <property type="match status" value="1"/>
</dbReference>
<dbReference type="Pfam" id="PF00571">
    <property type="entry name" value="CBS"/>
    <property type="match status" value="2"/>
</dbReference>
<dbReference type="AlphaFoldDB" id="A0A258HK58"/>
<dbReference type="PANTHER" id="PTHR43080">
    <property type="entry name" value="CBS DOMAIN-CONTAINING PROTEIN CBSX3, MITOCHONDRIAL"/>
    <property type="match status" value="1"/>
</dbReference>
<dbReference type="Proteomes" id="UP000216147">
    <property type="component" value="Unassembled WGS sequence"/>
</dbReference>
<protein>
    <recommendedName>
        <fullName evidence="4">CBS domain-containing protein</fullName>
    </recommendedName>
</protein>
<reference evidence="5 6" key="1">
    <citation type="submission" date="2017-03" db="EMBL/GenBank/DDBJ databases">
        <title>Lifting the veil on microbial sulfur biogeochemistry in mining wastewaters.</title>
        <authorList>
            <person name="Kantor R.S."/>
            <person name="Colenbrander Nelson T."/>
            <person name="Marshall S."/>
            <person name="Bennett D."/>
            <person name="Apte S."/>
            <person name="Camacho D."/>
            <person name="Thomas B.C."/>
            <person name="Warren L.A."/>
            <person name="Banfield J.F."/>
        </authorList>
    </citation>
    <scope>NUCLEOTIDE SEQUENCE [LARGE SCALE GENOMIC DNA]</scope>
    <source>
        <strain evidence="5">32-68-21</strain>
    </source>
</reference>
<dbReference type="Gene3D" id="3.10.580.10">
    <property type="entry name" value="CBS-domain"/>
    <property type="match status" value="1"/>
</dbReference>
<feature type="domain" description="CBS" evidence="4">
    <location>
        <begin position="10"/>
        <end position="70"/>
    </location>
</feature>
<dbReference type="SUPFAM" id="SSF54631">
    <property type="entry name" value="CBS-domain pair"/>
    <property type="match status" value="1"/>
</dbReference>
<dbReference type="PROSITE" id="PS51371">
    <property type="entry name" value="CBS"/>
    <property type="match status" value="2"/>
</dbReference>
<keyword evidence="1 2" id="KW-0129">CBS domain</keyword>
<gene>
    <name evidence="5" type="ORF">B7Y86_06600</name>
</gene>
<dbReference type="InterPro" id="IPR051257">
    <property type="entry name" value="Diverse_CBS-Domain"/>
</dbReference>
<organism evidence="5 6">
    <name type="scientific">Brevundimonas subvibrioides</name>
    <dbReference type="NCBI Taxonomy" id="74313"/>
    <lineage>
        <taxon>Bacteria</taxon>
        <taxon>Pseudomonadati</taxon>
        <taxon>Pseudomonadota</taxon>
        <taxon>Alphaproteobacteria</taxon>
        <taxon>Caulobacterales</taxon>
        <taxon>Caulobacteraceae</taxon>
        <taxon>Brevundimonas</taxon>
    </lineage>
</organism>
<accession>A0A258HK58</accession>
<feature type="transmembrane region" description="Helical" evidence="3">
    <location>
        <begin position="149"/>
        <end position="170"/>
    </location>
</feature>
<dbReference type="InterPro" id="IPR000644">
    <property type="entry name" value="CBS_dom"/>
</dbReference>
<comment type="caution">
    <text evidence="5">The sequence shown here is derived from an EMBL/GenBank/DDBJ whole genome shotgun (WGS) entry which is preliminary data.</text>
</comment>
<keyword evidence="3" id="KW-0812">Transmembrane</keyword>
<sequence>MKIKDRPEFRSKAAVLTFGPKAMVSEAIAVMSEKNYGAAVIVDADRRPLGIVTERDFMRRLLNKRLNPDETTLEQIMTMDLKIAGADDNLLDWLRLMSNERFRHLPIVDDQGVIISMMSQGDFVSYTWPELMGRLGEQARATFDISPSIVLMIAGAAVFAASVVTIFTQLR</sequence>
<keyword evidence="3" id="KW-1133">Transmembrane helix</keyword>
<evidence type="ECO:0000313" key="5">
    <source>
        <dbReference type="EMBL" id="OYX57370.1"/>
    </source>
</evidence>
<name>A0A258HK58_9CAUL</name>
<dbReference type="InterPro" id="IPR046342">
    <property type="entry name" value="CBS_dom_sf"/>
</dbReference>
<proteinExistence type="predicted"/>
<evidence type="ECO:0000259" key="4">
    <source>
        <dbReference type="PROSITE" id="PS51371"/>
    </source>
</evidence>